<dbReference type="Proteomes" id="UP000593880">
    <property type="component" value="Chromosome"/>
</dbReference>
<organism evidence="2 5">
    <name type="scientific">Bradyrhizobium guangdongense</name>
    <dbReference type="NCBI Taxonomy" id="1325090"/>
    <lineage>
        <taxon>Bacteria</taxon>
        <taxon>Pseudomonadati</taxon>
        <taxon>Pseudomonadota</taxon>
        <taxon>Alphaproteobacteria</taxon>
        <taxon>Hyphomicrobiales</taxon>
        <taxon>Nitrobacteraceae</taxon>
        <taxon>Bradyrhizobium</taxon>
    </lineage>
</organism>
<evidence type="ECO:0000313" key="5">
    <source>
        <dbReference type="Proteomes" id="UP000625079"/>
    </source>
</evidence>
<reference evidence="3 4" key="2">
    <citation type="submission" date="2018-06" db="EMBL/GenBank/DDBJ databases">
        <title>Comparative genomics of rhizobia nodulating Arachis hypogaea in China.</title>
        <authorList>
            <person name="Li Y."/>
        </authorList>
    </citation>
    <scope>NUCLEOTIDE SEQUENCE [LARGE SCALE GENOMIC DNA]</scope>
    <source>
        <strain evidence="3 4">CCBAU 51658</strain>
    </source>
</reference>
<keyword evidence="4" id="KW-1185">Reference proteome</keyword>
<reference evidence="2" key="1">
    <citation type="journal article" date="2014" name="Int. J. Syst. Evol. Microbiol.">
        <title>Complete genome sequence of Corynebacterium casei LMG S-19264T (=DSM 44701T), isolated from a smear-ripened cheese.</title>
        <authorList>
            <consortium name="US DOE Joint Genome Institute (JGI-PGF)"/>
            <person name="Walter F."/>
            <person name="Albersmeier A."/>
            <person name="Kalinowski J."/>
            <person name="Ruckert C."/>
        </authorList>
    </citation>
    <scope>NUCLEOTIDE SEQUENCE</scope>
    <source>
        <strain evidence="2">CGMCC 1.15034</strain>
    </source>
</reference>
<dbReference type="EMBL" id="BMHC01000014">
    <property type="protein sequence ID" value="GGI29166.1"/>
    <property type="molecule type" value="Genomic_DNA"/>
</dbReference>
<feature type="region of interest" description="Disordered" evidence="1">
    <location>
        <begin position="107"/>
        <end position="137"/>
    </location>
</feature>
<evidence type="ECO:0000313" key="2">
    <source>
        <dbReference type="EMBL" id="GGI29166.1"/>
    </source>
</evidence>
<evidence type="ECO:0000313" key="4">
    <source>
        <dbReference type="Proteomes" id="UP000593880"/>
    </source>
</evidence>
<name>A0A410V4L4_9BRAD</name>
<dbReference type="AlphaFoldDB" id="A0A410V4L4"/>
<evidence type="ECO:0000313" key="3">
    <source>
        <dbReference type="EMBL" id="QOZ59663.1"/>
    </source>
</evidence>
<evidence type="ECO:0000256" key="1">
    <source>
        <dbReference type="SAM" id="MobiDB-lite"/>
    </source>
</evidence>
<protein>
    <submittedName>
        <fullName evidence="2">Uncharacterized protein</fullName>
    </submittedName>
</protein>
<feature type="compositionally biased region" description="Polar residues" evidence="1">
    <location>
        <begin position="107"/>
        <end position="119"/>
    </location>
</feature>
<proteinExistence type="predicted"/>
<dbReference type="RefSeq" id="WP_128965267.1">
    <property type="nucleotide sequence ID" value="NZ_BMHC01000014.1"/>
</dbReference>
<gene>
    <name evidence="2" type="ORF">GCM10010987_53040</name>
    <name evidence="3" type="ORF">XH86_13690</name>
</gene>
<sequence>MRVLLAVVALLAAYVPVALILDTRPHPEDAILSGPFIRYANSNAFMSYPVLPGAIADDEDHRGQSTLALYEDGTLLGPAHSANLDVLVNGRGRYSYWRHGTNMLLFSTSDNSDPNTNGRTYRVSDPRGRDPYQAQRR</sequence>
<accession>A0A410V4L4</accession>
<reference evidence="2" key="3">
    <citation type="submission" date="2022-12" db="EMBL/GenBank/DDBJ databases">
        <authorList>
            <person name="Sun Q."/>
            <person name="Zhou Y."/>
        </authorList>
    </citation>
    <scope>NUCLEOTIDE SEQUENCE</scope>
    <source>
        <strain evidence="2">CGMCC 1.15034</strain>
    </source>
</reference>
<dbReference type="Proteomes" id="UP000625079">
    <property type="component" value="Unassembled WGS sequence"/>
</dbReference>
<dbReference type="OrthoDB" id="8049807at2"/>
<dbReference type="EMBL" id="CP030057">
    <property type="protein sequence ID" value="QOZ59663.1"/>
    <property type="molecule type" value="Genomic_DNA"/>
</dbReference>